<protein>
    <recommendedName>
        <fullName evidence="4">DUF4192 domain-containing protein</fullName>
    </recommendedName>
</protein>
<dbReference type="RefSeq" id="WP_344363399.1">
    <property type="nucleotide sequence ID" value="NZ_BAAAQB010000015.1"/>
</dbReference>
<name>A0ABP5KDU7_9MICC</name>
<dbReference type="Pfam" id="PF13830">
    <property type="entry name" value="DUF4192"/>
    <property type="match status" value="1"/>
</dbReference>
<evidence type="ECO:0000313" key="2">
    <source>
        <dbReference type="EMBL" id="GAA2131125.1"/>
    </source>
</evidence>
<feature type="compositionally biased region" description="Gly residues" evidence="1">
    <location>
        <begin position="56"/>
        <end position="77"/>
    </location>
</feature>
<dbReference type="InterPro" id="IPR025447">
    <property type="entry name" value="DUF4192"/>
</dbReference>
<evidence type="ECO:0008006" key="4">
    <source>
        <dbReference type="Google" id="ProtNLM"/>
    </source>
</evidence>
<reference evidence="3" key="1">
    <citation type="journal article" date="2019" name="Int. J. Syst. Evol. Microbiol.">
        <title>The Global Catalogue of Microorganisms (GCM) 10K type strain sequencing project: providing services to taxonomists for standard genome sequencing and annotation.</title>
        <authorList>
            <consortium name="The Broad Institute Genomics Platform"/>
            <consortium name="The Broad Institute Genome Sequencing Center for Infectious Disease"/>
            <person name="Wu L."/>
            <person name="Ma J."/>
        </authorList>
    </citation>
    <scope>NUCLEOTIDE SEQUENCE [LARGE SCALE GENOMIC DNA]</scope>
    <source>
        <strain evidence="3">JCM 15921</strain>
    </source>
</reference>
<feature type="compositionally biased region" description="Pro residues" evidence="1">
    <location>
        <begin position="315"/>
        <end position="331"/>
    </location>
</feature>
<dbReference type="Proteomes" id="UP001500102">
    <property type="component" value="Unassembled WGS sequence"/>
</dbReference>
<sequence length="459" mass="47712">MTAPDHLRISGPEDILGFIPHSLGYWPENSLVAMTMEGKRLGATLRVDLPALGGGAVGGRSGGGGGNTAAPGRGGAGSRRHSGSGRSDALAGFARNVVSYLQADDAADGSLLAFFTDTDTNSDDGRPGLAVLLKELELALEAAGMPVRDAWVIGAEFWRNAYCSDPDCCVPPGRPIEQITNSKLNAEMVFRGSSVGEAPGAQDTRPAPRPVDPAVRTAEFGWAAQFSSRRRDRAQFAQVLDVWTMVMQAAAQSPDLTPELTGYLRASLCIPSWRDAVLVMAAAGRPAAECGAEDFGMFDPEAGSAFRPGTNSSPGPGPGPGPTPSPIPGPTPSDGQPACGADAGPVPGADTLPGYGEVLLGLAPSVPDWALMVGLERVLQLLGSLGGGESTAAAVTARGWIEWCRGRGSYADALYRQALQDYPGYRLAELLAELGRRGTLCGWAARREAAWQKFAPDAA</sequence>
<organism evidence="2 3">
    <name type="scientific">Arthrobacter humicola</name>
    <dbReference type="NCBI Taxonomy" id="409291"/>
    <lineage>
        <taxon>Bacteria</taxon>
        <taxon>Bacillati</taxon>
        <taxon>Actinomycetota</taxon>
        <taxon>Actinomycetes</taxon>
        <taxon>Micrococcales</taxon>
        <taxon>Micrococcaceae</taxon>
        <taxon>Arthrobacter</taxon>
    </lineage>
</organism>
<evidence type="ECO:0000256" key="1">
    <source>
        <dbReference type="SAM" id="MobiDB-lite"/>
    </source>
</evidence>
<gene>
    <name evidence="2" type="ORF">GCM10009825_12560</name>
</gene>
<proteinExistence type="predicted"/>
<accession>A0ABP5KDU7</accession>
<dbReference type="EMBL" id="BAAAQB010000015">
    <property type="protein sequence ID" value="GAA2131125.1"/>
    <property type="molecule type" value="Genomic_DNA"/>
</dbReference>
<feature type="region of interest" description="Disordered" evidence="1">
    <location>
        <begin position="299"/>
        <end position="347"/>
    </location>
</feature>
<comment type="caution">
    <text evidence="2">The sequence shown here is derived from an EMBL/GenBank/DDBJ whole genome shotgun (WGS) entry which is preliminary data.</text>
</comment>
<evidence type="ECO:0000313" key="3">
    <source>
        <dbReference type="Proteomes" id="UP001500102"/>
    </source>
</evidence>
<feature type="region of interest" description="Disordered" evidence="1">
    <location>
        <begin position="56"/>
        <end position="87"/>
    </location>
</feature>
<keyword evidence="3" id="KW-1185">Reference proteome</keyword>